<sequence>MTNDGPRILIIEAVFYPDIAESLRTGAMAALEEADARVERIWVPGVLEIPAALAMAVEAGKRFEPAAYDGFVLLGCVIRGETSHYDIVANDSARAVMDLAVGHRLALGNGILTVENAQQAHARAAIDGRDKGGFAARAALAMIGVRRSLQGDNR</sequence>
<evidence type="ECO:0000256" key="1">
    <source>
        <dbReference type="ARBA" id="ARBA00004917"/>
    </source>
</evidence>
<dbReference type="RefSeq" id="WP_261616622.1">
    <property type="nucleotide sequence ID" value="NZ_JALIDZ010000006.1"/>
</dbReference>
<dbReference type="GO" id="GO:0000906">
    <property type="term" value="F:6,7-dimethyl-8-ribityllumazine synthase activity"/>
    <property type="evidence" value="ECO:0007669"/>
    <property type="project" value="UniProtKB-UniRule"/>
</dbReference>
<organism evidence="8 9">
    <name type="scientific">Microbaculum marinisediminis</name>
    <dbReference type="NCBI Taxonomy" id="2931392"/>
    <lineage>
        <taxon>Bacteria</taxon>
        <taxon>Pseudomonadati</taxon>
        <taxon>Pseudomonadota</taxon>
        <taxon>Alphaproteobacteria</taxon>
        <taxon>Hyphomicrobiales</taxon>
        <taxon>Tepidamorphaceae</taxon>
        <taxon>Microbaculum</taxon>
    </lineage>
</organism>
<dbReference type="CDD" id="cd09209">
    <property type="entry name" value="Lumazine_synthase-I"/>
    <property type="match status" value="1"/>
</dbReference>
<comment type="caution">
    <text evidence="8">The sequence shown here is derived from an EMBL/GenBank/DDBJ whole genome shotgun (WGS) entry which is preliminary data.</text>
</comment>
<dbReference type="HAMAP" id="MF_00178">
    <property type="entry name" value="Lumazine_synth"/>
    <property type="match status" value="1"/>
</dbReference>
<feature type="active site" description="Proton donor" evidence="7">
    <location>
        <position position="84"/>
    </location>
</feature>
<dbReference type="PANTHER" id="PTHR21058">
    <property type="entry name" value="6,7-DIMETHYL-8-RIBITYLLUMAZINE SYNTHASE DMRL SYNTHASE LUMAZINE SYNTHASE"/>
    <property type="match status" value="1"/>
</dbReference>
<dbReference type="PANTHER" id="PTHR21058:SF0">
    <property type="entry name" value="6,7-DIMETHYL-8-RIBITYLLUMAZINE SYNTHASE"/>
    <property type="match status" value="1"/>
</dbReference>
<keyword evidence="9" id="KW-1185">Reference proteome</keyword>
<dbReference type="NCBIfam" id="TIGR00114">
    <property type="entry name" value="lumazine-synth"/>
    <property type="match status" value="1"/>
</dbReference>
<dbReference type="GO" id="GO:0009231">
    <property type="term" value="P:riboflavin biosynthetic process"/>
    <property type="evidence" value="ECO:0007669"/>
    <property type="project" value="UniProtKB-UniRule"/>
</dbReference>
<dbReference type="Gene3D" id="3.40.50.960">
    <property type="entry name" value="Lumazine/riboflavin synthase"/>
    <property type="match status" value="1"/>
</dbReference>
<comment type="function">
    <text evidence="7">Catalyzes the formation of 6,7-dimethyl-8-ribityllumazine by condensation of 5-amino-6-(D-ribitylamino)uracil with 3,4-dihydroxy-2-butanone 4-phosphate. This is the penultimate step in the biosynthesis of riboflavin.</text>
</comment>
<dbReference type="Proteomes" id="UP001320898">
    <property type="component" value="Unassembled WGS sequence"/>
</dbReference>
<feature type="binding site" evidence="7">
    <location>
        <position position="123"/>
    </location>
    <ligand>
        <name>(2S)-2-hydroxy-3-oxobutyl phosphate</name>
        <dbReference type="ChEBI" id="CHEBI:58830"/>
    </ligand>
</feature>
<comment type="pathway">
    <text evidence="1 7">Cofactor biosynthesis; riboflavin biosynthesis; riboflavin from 2-hydroxy-3-oxobutyl phosphate and 5-amino-6-(D-ribitylamino)uracil: step 1/2.</text>
</comment>
<name>A0AAW5R358_9HYPH</name>
<dbReference type="EMBL" id="JALIDZ010000006">
    <property type="protein sequence ID" value="MCT8973039.1"/>
    <property type="molecule type" value="Genomic_DNA"/>
</dbReference>
<protein>
    <recommendedName>
        <fullName evidence="3 7">6,7-dimethyl-8-ribityllumazine synthase</fullName>
        <shortName evidence="7">DMRL synthase</shortName>
        <shortName evidence="7">LS</shortName>
        <shortName evidence="7">Lumazine synthase</shortName>
        <ecNumber evidence="3 7">2.5.1.78</ecNumber>
    </recommendedName>
</protein>
<evidence type="ECO:0000313" key="9">
    <source>
        <dbReference type="Proteomes" id="UP001320898"/>
    </source>
</evidence>
<reference evidence="8 9" key="1">
    <citation type="submission" date="2022-04" db="EMBL/GenBank/DDBJ databases">
        <authorList>
            <person name="Ye Y.-Q."/>
            <person name="Du Z.-J."/>
        </authorList>
    </citation>
    <scope>NUCLEOTIDE SEQUENCE [LARGE SCALE GENOMIC DNA]</scope>
    <source>
        <strain evidence="8 9">A6E488</strain>
    </source>
</reference>
<feature type="binding site" evidence="7">
    <location>
        <begin position="81"/>
        <end position="82"/>
    </location>
    <ligand>
        <name>(2S)-2-hydroxy-3-oxobutyl phosphate</name>
        <dbReference type="ChEBI" id="CHEBI:58830"/>
    </ligand>
</feature>
<feature type="binding site" evidence="7">
    <location>
        <begin position="46"/>
        <end position="48"/>
    </location>
    <ligand>
        <name>5-amino-6-(D-ribitylamino)uracil</name>
        <dbReference type="ChEBI" id="CHEBI:15934"/>
    </ligand>
</feature>
<dbReference type="GO" id="GO:0005829">
    <property type="term" value="C:cytosol"/>
    <property type="evidence" value="ECO:0007669"/>
    <property type="project" value="TreeGrafter"/>
</dbReference>
<accession>A0AAW5R358</accession>
<dbReference type="InterPro" id="IPR002180">
    <property type="entry name" value="LS/RS"/>
</dbReference>
<dbReference type="GO" id="GO:0009349">
    <property type="term" value="C:riboflavin synthase complex"/>
    <property type="evidence" value="ECO:0007669"/>
    <property type="project" value="UniProtKB-UniRule"/>
</dbReference>
<evidence type="ECO:0000256" key="5">
    <source>
        <dbReference type="ARBA" id="ARBA00022679"/>
    </source>
</evidence>
<evidence type="ECO:0000256" key="3">
    <source>
        <dbReference type="ARBA" id="ARBA00012664"/>
    </source>
</evidence>
<comment type="similarity">
    <text evidence="2 7">Belongs to the DMRL synthase family.</text>
</comment>
<evidence type="ECO:0000313" key="8">
    <source>
        <dbReference type="EMBL" id="MCT8973039.1"/>
    </source>
</evidence>
<feature type="binding site" evidence="7">
    <location>
        <position position="109"/>
    </location>
    <ligand>
        <name>5-amino-6-(D-ribitylamino)uracil</name>
        <dbReference type="ChEBI" id="CHEBI:15934"/>
    </ligand>
</feature>
<evidence type="ECO:0000256" key="7">
    <source>
        <dbReference type="HAMAP-Rule" id="MF_00178"/>
    </source>
</evidence>
<dbReference type="AlphaFoldDB" id="A0AAW5R358"/>
<dbReference type="InterPro" id="IPR034964">
    <property type="entry name" value="LS"/>
</dbReference>
<keyword evidence="4 7" id="KW-0686">Riboflavin biosynthesis</keyword>
<dbReference type="EC" id="2.5.1.78" evidence="3 7"/>
<feature type="binding site" evidence="7">
    <location>
        <begin position="76"/>
        <end position="78"/>
    </location>
    <ligand>
        <name>5-amino-6-(D-ribitylamino)uracil</name>
        <dbReference type="ChEBI" id="CHEBI:15934"/>
    </ligand>
</feature>
<proteinExistence type="inferred from homology"/>
<gene>
    <name evidence="7 8" type="primary">ribH</name>
    <name evidence="8" type="ORF">MUB46_14325</name>
</gene>
<evidence type="ECO:0000256" key="4">
    <source>
        <dbReference type="ARBA" id="ARBA00022619"/>
    </source>
</evidence>
<comment type="catalytic activity">
    <reaction evidence="6 7">
        <text>(2S)-2-hydroxy-3-oxobutyl phosphate + 5-amino-6-(D-ribitylamino)uracil = 6,7-dimethyl-8-(1-D-ribityl)lumazine + phosphate + 2 H2O + H(+)</text>
        <dbReference type="Rhea" id="RHEA:26152"/>
        <dbReference type="ChEBI" id="CHEBI:15377"/>
        <dbReference type="ChEBI" id="CHEBI:15378"/>
        <dbReference type="ChEBI" id="CHEBI:15934"/>
        <dbReference type="ChEBI" id="CHEBI:43474"/>
        <dbReference type="ChEBI" id="CHEBI:58201"/>
        <dbReference type="ChEBI" id="CHEBI:58830"/>
        <dbReference type="EC" id="2.5.1.78"/>
    </reaction>
</comment>
<keyword evidence="5 7" id="KW-0808">Transferase</keyword>
<evidence type="ECO:0000256" key="6">
    <source>
        <dbReference type="ARBA" id="ARBA00048785"/>
    </source>
</evidence>
<dbReference type="Pfam" id="PF00885">
    <property type="entry name" value="DMRL_synthase"/>
    <property type="match status" value="1"/>
</dbReference>
<dbReference type="InterPro" id="IPR036467">
    <property type="entry name" value="LS/RS_sf"/>
</dbReference>
<evidence type="ECO:0000256" key="2">
    <source>
        <dbReference type="ARBA" id="ARBA00007424"/>
    </source>
</evidence>
<feature type="binding site" evidence="7">
    <location>
        <position position="15"/>
    </location>
    <ligand>
        <name>5-amino-6-(D-ribitylamino)uracil</name>
        <dbReference type="ChEBI" id="CHEBI:15934"/>
    </ligand>
</feature>
<dbReference type="SUPFAM" id="SSF52121">
    <property type="entry name" value="Lumazine synthase"/>
    <property type="match status" value="1"/>
</dbReference>